<protein>
    <submittedName>
        <fullName evidence="3">Extracellular solute-binding protein</fullName>
    </submittedName>
</protein>
<evidence type="ECO:0000256" key="1">
    <source>
        <dbReference type="SAM" id="MobiDB-lite"/>
    </source>
</evidence>
<evidence type="ECO:0000256" key="2">
    <source>
        <dbReference type="SAM" id="SignalP"/>
    </source>
</evidence>
<reference evidence="3 4" key="1">
    <citation type="submission" date="2024-09" db="EMBL/GenBank/DDBJ databases">
        <authorList>
            <person name="Sun Q."/>
            <person name="Mori K."/>
        </authorList>
    </citation>
    <scope>NUCLEOTIDE SEQUENCE [LARGE SCALE GENOMIC DNA]</scope>
    <source>
        <strain evidence="3 4">CCM 4839</strain>
    </source>
</reference>
<comment type="caution">
    <text evidence="3">The sequence shown here is derived from an EMBL/GenBank/DDBJ whole genome shotgun (WGS) entry which is preliminary data.</text>
</comment>
<name>A0ABV6J7C6_9BACL</name>
<feature type="signal peptide" evidence="2">
    <location>
        <begin position="1"/>
        <end position="30"/>
    </location>
</feature>
<dbReference type="SUPFAM" id="SSF53850">
    <property type="entry name" value="Periplasmic binding protein-like II"/>
    <property type="match status" value="1"/>
</dbReference>
<accession>A0ABV6J7C6</accession>
<dbReference type="RefSeq" id="WP_204821210.1">
    <property type="nucleotide sequence ID" value="NZ_JANHOF010000011.1"/>
</dbReference>
<dbReference type="Pfam" id="PF01547">
    <property type="entry name" value="SBP_bac_1"/>
    <property type="match status" value="1"/>
</dbReference>
<keyword evidence="2" id="KW-0732">Signal</keyword>
<dbReference type="InterPro" id="IPR008979">
    <property type="entry name" value="Galactose-bd-like_sf"/>
</dbReference>
<proteinExistence type="predicted"/>
<evidence type="ECO:0000313" key="4">
    <source>
        <dbReference type="Proteomes" id="UP001589818"/>
    </source>
</evidence>
<dbReference type="InterPro" id="IPR050490">
    <property type="entry name" value="Bact_solute-bd_prot1"/>
</dbReference>
<sequence>MLKRVHSTVVLTLSLCMILFLLGPVTPTSGETTSSNSSEEYSSDDPTTYQNVIKPYKESLIEGSEITLPGGSYSAVSDPALFAFDGDEGLSWNSEKGWVEWEITVPEDGLYEIGLTYDSNSDAAVGIVRGVQIDGAFPFKEAERLHLKRQFTHDPYPPQKDEFGNDRRPQSVEVTGWKTEPFTNFDVETGPLRWPLTKGEHTLRLVGEYQPIKIKQLYIVPSTSPAKYSEDTQNEGEQSGDWVSIIEAENISRKSDTSIQLQSSDAPRISPETKGLIRFNSLGGEQFRTSGQWAEWDFEVPADGTYQIGFKYSQTYLNNTFAYRTISIDGETPFAELEKVAFPYDTSWHNMTLSNDEDKPLNLSLKKGKHTLRMTAAAAPIKPVYDGILRNMNRLSELEASIRKVTGNFDKSLTENGNIDLNRDWELEKYIPNLPERYNAIIDDLLSLSDHLQTLSTGGKSDVENALRTAAEDLGEMRDNPRDVPNELGQFSKMQSSLSNWLFRMLDQPVLFDYLYIFQPGADVPRATPGFFESFGHSVTSFFRTFTIDYDFRRNVPGAIDIWVNRGRDYVNLIQQLADETFTPETGITVNVNIVPDPQMFILGNAAGIQPDVALGIDSAMPADFAMRGALLDLSTFPDYEEVANSFHPGALRVFHYDEGDYALPEIQGFNVMAYRTDILESLGLTPPDTWEEMYKMLSTLQQNGYDFYLPPKDYNTFLFQNGAELYTPNGMKSALDSEKAYKGFRQLTEMFTLYQLPRDVPSFFNHFRLGDMPVGIIDFNSYLQTEFAAPELAGKWAIAPLPGIRNEEGVVERWSGGPMQAGVIFKDNDNHDKAWQFLKWWTSDITQERFGNDIEAIFGPEYRWNTANMKAFARLPWPQDDLDVIKEQHRWFREAPQVPGGYFTGRQLEFAWNKAVIEKKNVREALEQAFIDTNREMSRKQIEFGLREKHGTILRELDIPAVTKPWEGEGSQ</sequence>
<dbReference type="PANTHER" id="PTHR43649:SF27">
    <property type="entry name" value="EXTRACELLULAR SOLUTE-BINDING PROTEIN FAMILY 1"/>
    <property type="match status" value="1"/>
</dbReference>
<feature type="region of interest" description="Disordered" evidence="1">
    <location>
        <begin position="29"/>
        <end position="48"/>
    </location>
</feature>
<feature type="compositionally biased region" description="Low complexity" evidence="1">
    <location>
        <begin position="29"/>
        <end position="40"/>
    </location>
</feature>
<dbReference type="InterPro" id="IPR006059">
    <property type="entry name" value="SBP"/>
</dbReference>
<organism evidence="3 4">
    <name type="scientific">Paenibacillus mendelii</name>
    <dbReference type="NCBI Taxonomy" id="206163"/>
    <lineage>
        <taxon>Bacteria</taxon>
        <taxon>Bacillati</taxon>
        <taxon>Bacillota</taxon>
        <taxon>Bacilli</taxon>
        <taxon>Bacillales</taxon>
        <taxon>Paenibacillaceae</taxon>
        <taxon>Paenibacillus</taxon>
    </lineage>
</organism>
<dbReference type="EMBL" id="JBHLVF010000012">
    <property type="protein sequence ID" value="MFC0391785.1"/>
    <property type="molecule type" value="Genomic_DNA"/>
</dbReference>
<feature type="chain" id="PRO_5046790834" evidence="2">
    <location>
        <begin position="31"/>
        <end position="973"/>
    </location>
</feature>
<dbReference type="Gene3D" id="2.60.120.260">
    <property type="entry name" value="Galactose-binding domain-like"/>
    <property type="match status" value="2"/>
</dbReference>
<dbReference type="Proteomes" id="UP001589818">
    <property type="component" value="Unassembled WGS sequence"/>
</dbReference>
<gene>
    <name evidence="3" type="ORF">ACFFJ8_10455</name>
</gene>
<evidence type="ECO:0000313" key="3">
    <source>
        <dbReference type="EMBL" id="MFC0391785.1"/>
    </source>
</evidence>
<keyword evidence="4" id="KW-1185">Reference proteome</keyword>
<dbReference type="SUPFAM" id="SSF49785">
    <property type="entry name" value="Galactose-binding domain-like"/>
    <property type="match status" value="1"/>
</dbReference>
<dbReference type="PANTHER" id="PTHR43649">
    <property type="entry name" value="ARABINOSE-BINDING PROTEIN-RELATED"/>
    <property type="match status" value="1"/>
</dbReference>
<dbReference type="Gene3D" id="3.40.190.10">
    <property type="entry name" value="Periplasmic binding protein-like II"/>
    <property type="match status" value="1"/>
</dbReference>